<protein>
    <recommendedName>
        <fullName evidence="5">Integral membrane protein</fullName>
    </recommendedName>
</protein>
<dbReference type="InterPro" id="IPR052337">
    <property type="entry name" value="SAT4-like"/>
</dbReference>
<evidence type="ECO:0008006" key="5">
    <source>
        <dbReference type="Google" id="ProtNLM"/>
    </source>
</evidence>
<sequence>MTPSTLVAPGTPGISGSLAIWLCNGIIIGLTLTRLGLRRWRRHSNNNNSSSSNAFTAEDGWLVAALVFHELRVVGDCFMNKYGTPLSVSVNNVISMVDSSSSKNERHTVELPWVAGVPTEIPLTDAEVSGLVLAGKLMVVTRISIVVVLWSLKMSVLDMLNTLLQAVRCKQSGIRLMYVILAMTFSASILSIFLECQPFELNWTLFPDVAKCSFDARWLVTYGVFISLVVVVFVSRGAKTNFALTMLTEICNVVTDTMLLFLPILLILGSPISKWERDQLPVARFLGMLVFGLGTALIAVEIVRLVEGLLYTNMLLNRIVWGSIEVALATAVTTSPTIYILLKVGSEGQLKLSKQSSHPGTGTIPAAPKANEGGRHEESCAPEQTATLNDDSLPRDNAQGEKALISTEMGQEQNTRKRATWNQKRSSVIGSILESMLSEAKKRDSWPRPGSVIRNSFRGPGTSSKDSLRMQDADDSLQDVLMGWIEVEETDSGNVPLPGTPDNGEYKGAEIMVAREINQEARREPELGQRPRLITISRRAKLTCPAE</sequence>
<dbReference type="Proteomes" id="UP001305414">
    <property type="component" value="Unassembled WGS sequence"/>
</dbReference>
<dbReference type="PANTHER" id="PTHR33048">
    <property type="entry name" value="PTH11-LIKE INTEGRAL MEMBRANE PROTEIN (AFU_ORTHOLOGUE AFUA_5G11245)"/>
    <property type="match status" value="1"/>
</dbReference>
<proteinExistence type="predicted"/>
<feature type="transmembrane region" description="Helical" evidence="2">
    <location>
        <begin position="319"/>
        <end position="342"/>
    </location>
</feature>
<reference evidence="3 4" key="1">
    <citation type="submission" date="2023-10" db="EMBL/GenBank/DDBJ databases">
        <title>Draft genome sequence of Xylaria bambusicola isolate GMP-LS, the root and basal stem rot pathogen of sugarcane in Indonesia.</title>
        <authorList>
            <person name="Selvaraj P."/>
            <person name="Muralishankar V."/>
            <person name="Muruganantham S."/>
            <person name="Sp S."/>
            <person name="Haryani S."/>
            <person name="Lau K.J.X."/>
            <person name="Naqvi N.I."/>
        </authorList>
    </citation>
    <scope>NUCLEOTIDE SEQUENCE [LARGE SCALE GENOMIC DNA]</scope>
    <source>
        <strain evidence="3">GMP-LS</strain>
    </source>
</reference>
<dbReference type="PANTHER" id="PTHR33048:SF166">
    <property type="entry name" value="PTH11-LIKE INTEGRAL MEMBRANE PROTEIN"/>
    <property type="match status" value="1"/>
</dbReference>
<feature type="transmembrane region" description="Helical" evidence="2">
    <location>
        <begin position="246"/>
        <end position="268"/>
    </location>
</feature>
<feature type="transmembrane region" description="Helical" evidence="2">
    <location>
        <begin position="215"/>
        <end position="234"/>
    </location>
</feature>
<feature type="transmembrane region" description="Helical" evidence="2">
    <location>
        <begin position="172"/>
        <end position="194"/>
    </location>
</feature>
<keyword evidence="4" id="KW-1185">Reference proteome</keyword>
<dbReference type="AlphaFoldDB" id="A0AAN7Z731"/>
<accession>A0AAN7Z731</accession>
<keyword evidence="2" id="KW-1133">Transmembrane helix</keyword>
<feature type="region of interest" description="Disordered" evidence="1">
    <location>
        <begin position="352"/>
        <end position="397"/>
    </location>
</feature>
<evidence type="ECO:0000313" key="3">
    <source>
        <dbReference type="EMBL" id="KAK5632777.1"/>
    </source>
</evidence>
<feature type="region of interest" description="Disordered" evidence="1">
    <location>
        <begin position="440"/>
        <end position="469"/>
    </location>
</feature>
<keyword evidence="2" id="KW-0812">Transmembrane</keyword>
<gene>
    <name evidence="3" type="ORF">RRF57_008491</name>
</gene>
<evidence type="ECO:0000313" key="4">
    <source>
        <dbReference type="Proteomes" id="UP001305414"/>
    </source>
</evidence>
<feature type="transmembrane region" description="Helical" evidence="2">
    <location>
        <begin position="18"/>
        <end position="37"/>
    </location>
</feature>
<organism evidence="3 4">
    <name type="scientific">Xylaria bambusicola</name>
    <dbReference type="NCBI Taxonomy" id="326684"/>
    <lineage>
        <taxon>Eukaryota</taxon>
        <taxon>Fungi</taxon>
        <taxon>Dikarya</taxon>
        <taxon>Ascomycota</taxon>
        <taxon>Pezizomycotina</taxon>
        <taxon>Sordariomycetes</taxon>
        <taxon>Xylariomycetidae</taxon>
        <taxon>Xylariales</taxon>
        <taxon>Xylariaceae</taxon>
        <taxon>Xylaria</taxon>
    </lineage>
</organism>
<comment type="caution">
    <text evidence="3">The sequence shown here is derived from an EMBL/GenBank/DDBJ whole genome shotgun (WGS) entry which is preliminary data.</text>
</comment>
<name>A0AAN7Z731_9PEZI</name>
<dbReference type="EMBL" id="JAWHQM010000026">
    <property type="protein sequence ID" value="KAK5632777.1"/>
    <property type="molecule type" value="Genomic_DNA"/>
</dbReference>
<keyword evidence="2" id="KW-0472">Membrane</keyword>
<evidence type="ECO:0000256" key="1">
    <source>
        <dbReference type="SAM" id="MobiDB-lite"/>
    </source>
</evidence>
<evidence type="ECO:0000256" key="2">
    <source>
        <dbReference type="SAM" id="Phobius"/>
    </source>
</evidence>
<feature type="transmembrane region" description="Helical" evidence="2">
    <location>
        <begin position="280"/>
        <end position="299"/>
    </location>
</feature>